<keyword evidence="3" id="KW-0524">Neurogenesis</keyword>
<dbReference type="SMART" id="SM00389">
    <property type="entry name" value="HOX"/>
    <property type="match status" value="1"/>
</dbReference>
<keyword evidence="6 7" id="KW-0539">Nucleus</keyword>
<protein>
    <submittedName>
        <fullName evidence="11">Cs-otx a</fullName>
    </submittedName>
</protein>
<feature type="compositionally biased region" description="Low complexity" evidence="9">
    <location>
        <begin position="158"/>
        <end position="187"/>
    </location>
</feature>
<feature type="compositionally biased region" description="Polar residues" evidence="9">
    <location>
        <begin position="132"/>
        <end position="142"/>
    </location>
</feature>
<dbReference type="SUPFAM" id="SSF46689">
    <property type="entry name" value="Homeodomain-like"/>
    <property type="match status" value="1"/>
</dbReference>
<dbReference type="InterPro" id="IPR009057">
    <property type="entry name" value="Homeodomain-like_sf"/>
</dbReference>
<keyword evidence="5 7" id="KW-0371">Homeobox</keyword>
<dbReference type="GO" id="GO:0007399">
    <property type="term" value="P:nervous system development"/>
    <property type="evidence" value="ECO:0007669"/>
    <property type="project" value="UniProtKB-KW"/>
</dbReference>
<dbReference type="GO" id="GO:0045944">
    <property type="term" value="P:positive regulation of transcription by RNA polymerase II"/>
    <property type="evidence" value="ECO:0007669"/>
    <property type="project" value="UniProtKB-ARBA"/>
</dbReference>
<evidence type="ECO:0000256" key="8">
    <source>
        <dbReference type="RuleBase" id="RU000682"/>
    </source>
</evidence>
<evidence type="ECO:0000256" key="3">
    <source>
        <dbReference type="ARBA" id="ARBA00022902"/>
    </source>
</evidence>
<dbReference type="GO" id="GO:0000981">
    <property type="term" value="F:DNA-binding transcription factor activity, RNA polymerase II-specific"/>
    <property type="evidence" value="ECO:0007669"/>
    <property type="project" value="InterPro"/>
</dbReference>
<feature type="compositionally biased region" description="Polar residues" evidence="9">
    <location>
        <begin position="196"/>
        <end position="211"/>
    </location>
</feature>
<evidence type="ECO:0000313" key="11">
    <source>
        <dbReference type="EMBL" id="CEH19756.1"/>
    </source>
</evidence>
<comment type="subcellular location">
    <subcellularLocation>
        <location evidence="1 7 8">Nucleus</location>
    </subcellularLocation>
</comment>
<feature type="DNA-binding region" description="Homeobox" evidence="7">
    <location>
        <begin position="76"/>
        <end position="135"/>
    </location>
</feature>
<reference evidence="11" key="1">
    <citation type="submission" date="2014-10" db="EMBL/GenBank/DDBJ databases">
        <authorList>
            <person name="Eriksson J."/>
        </authorList>
    </citation>
    <scope>NUCLEOTIDE SEQUENCE</scope>
    <source>
        <strain evidence="11">Cs3</strain>
    </source>
</reference>
<feature type="region of interest" description="Disordered" evidence="9">
    <location>
        <begin position="59"/>
        <end position="79"/>
    </location>
</feature>
<reference evidence="11" key="2">
    <citation type="submission" date="2015-05" db="EMBL/GenBank/DDBJ databases">
        <title>Not all spider eyes have evolved equally: expression of retinal determination genes in the primary and secondary eyes of Cupiennius salei Keyserling (1877).</title>
        <authorList>
            <person name="Samadi L."/>
            <person name="Schmid A."/>
            <person name="Eriksson B.J."/>
        </authorList>
    </citation>
    <scope>NUCLEOTIDE SEQUENCE</scope>
    <source>
        <strain evidence="11">Cs3</strain>
    </source>
</reference>
<dbReference type="PANTHER" id="PTHR45793:SF5">
    <property type="entry name" value="HOMEOTIC PROTEIN OCELLILESS"/>
    <property type="match status" value="1"/>
</dbReference>
<evidence type="ECO:0000259" key="10">
    <source>
        <dbReference type="PROSITE" id="PS50071"/>
    </source>
</evidence>
<organism evidence="11">
    <name type="scientific">Cupiennius salei</name>
    <name type="common">American wandering spider</name>
    <dbReference type="NCBI Taxonomy" id="6928"/>
    <lineage>
        <taxon>Eukaryota</taxon>
        <taxon>Metazoa</taxon>
        <taxon>Ecdysozoa</taxon>
        <taxon>Arthropoda</taxon>
        <taxon>Chelicerata</taxon>
        <taxon>Arachnida</taxon>
        <taxon>Araneae</taxon>
        <taxon>Araneomorphae</taxon>
        <taxon>Entelegynae</taxon>
        <taxon>Lycosoidea</taxon>
        <taxon>Ctenidae</taxon>
        <taxon>Cupiennius</taxon>
    </lineage>
</organism>
<evidence type="ECO:0000256" key="4">
    <source>
        <dbReference type="ARBA" id="ARBA00023125"/>
    </source>
</evidence>
<dbReference type="PANTHER" id="PTHR45793">
    <property type="entry name" value="HOMEOBOX PROTEIN"/>
    <property type="match status" value="1"/>
</dbReference>
<keyword evidence="4 7" id="KW-0238">DNA-binding</keyword>
<evidence type="ECO:0000256" key="7">
    <source>
        <dbReference type="PROSITE-ProRule" id="PRU00108"/>
    </source>
</evidence>
<proteinExistence type="evidence at transcript level"/>
<gene>
    <name evidence="11" type="primary">Cs-otx a</name>
</gene>
<evidence type="ECO:0000256" key="9">
    <source>
        <dbReference type="SAM" id="MobiDB-lite"/>
    </source>
</evidence>
<evidence type="ECO:0000256" key="2">
    <source>
        <dbReference type="ARBA" id="ARBA00022473"/>
    </source>
</evidence>
<keyword evidence="2" id="KW-0217">Developmental protein</keyword>
<name>A0A0F7TAM4_CUPSA</name>
<dbReference type="EMBL" id="LN624820">
    <property type="protein sequence ID" value="CEH19756.1"/>
    <property type="molecule type" value="mRNA"/>
</dbReference>
<feature type="domain" description="Homeobox" evidence="10">
    <location>
        <begin position="74"/>
        <end position="134"/>
    </location>
</feature>
<dbReference type="GO" id="GO:0005634">
    <property type="term" value="C:nucleus"/>
    <property type="evidence" value="ECO:0007669"/>
    <property type="project" value="UniProtKB-SubCell"/>
</dbReference>
<evidence type="ECO:0000256" key="1">
    <source>
        <dbReference type="ARBA" id="ARBA00004123"/>
    </source>
</evidence>
<dbReference type="GO" id="GO:0000978">
    <property type="term" value="F:RNA polymerase II cis-regulatory region sequence-specific DNA binding"/>
    <property type="evidence" value="ECO:0007669"/>
    <property type="project" value="TreeGrafter"/>
</dbReference>
<evidence type="ECO:0000256" key="6">
    <source>
        <dbReference type="ARBA" id="ARBA00023242"/>
    </source>
</evidence>
<dbReference type="PROSITE" id="PS50071">
    <property type="entry name" value="HOMEOBOX_2"/>
    <property type="match status" value="1"/>
</dbReference>
<sequence length="312" mass="34131">MAPRGGGAVAGGGGSGFLYHHPTYPPATTVYAHTTAVPPYYSAGRYSVSPMAGSPIDRMQPAPIGYPANPQGARKQRRERTTFSRAQLDILEALFQKTRYPDIFMREEVANQIRLPESRVQVWFKNRRAKCRQQSQNGSNKNRTPKKQAKSPPAQQTAAPCSSPSTSQSHASPSSGESGSSPSTTLTPLPPRSGEYSPTTPDSLLMPSTSSCMQKVDSSSTYQFNCPVYNTNGYLQNSPYSFHYDYYNHTYQPHPMTSSHHQVVTPSPAQPTGQCLGSTRDMSGYSNYPPLARTDCLDVPDSKSSTMKFQAL</sequence>
<dbReference type="FunFam" id="1.10.10.60:FF:000068">
    <property type="entry name" value="Orthodenticle homeobox 1"/>
    <property type="match status" value="1"/>
</dbReference>
<accession>A0A0F7TAM4</accession>
<dbReference type="AlphaFoldDB" id="A0A0F7TAM4"/>
<dbReference type="PROSITE" id="PS00027">
    <property type="entry name" value="HOMEOBOX_1"/>
    <property type="match status" value="1"/>
</dbReference>
<dbReference type="InterPro" id="IPR001356">
    <property type="entry name" value="HD"/>
</dbReference>
<dbReference type="InterPro" id="IPR017970">
    <property type="entry name" value="Homeobox_CS"/>
</dbReference>
<evidence type="ECO:0000256" key="5">
    <source>
        <dbReference type="ARBA" id="ARBA00023155"/>
    </source>
</evidence>
<dbReference type="Pfam" id="PF00046">
    <property type="entry name" value="Homeodomain"/>
    <property type="match status" value="1"/>
</dbReference>
<feature type="region of interest" description="Disordered" evidence="9">
    <location>
        <begin position="128"/>
        <end position="211"/>
    </location>
</feature>
<dbReference type="Gene3D" id="1.10.10.60">
    <property type="entry name" value="Homeodomain-like"/>
    <property type="match status" value="1"/>
</dbReference>
<dbReference type="CDD" id="cd00086">
    <property type="entry name" value="homeodomain"/>
    <property type="match status" value="1"/>
</dbReference>